<dbReference type="InterPro" id="IPR003607">
    <property type="entry name" value="HD/PDEase_dom"/>
</dbReference>
<keyword evidence="3" id="KW-0342">GTP-binding</keyword>
<dbReference type="InParanoid" id="E1ZRK0"/>
<dbReference type="PANTHER" id="PTHR21262">
    <property type="entry name" value="GUANOSINE-3',5'-BIS DIPHOSPHATE 3'-PYROPHOSPHOHYDROLASE"/>
    <property type="match status" value="1"/>
</dbReference>
<feature type="compositionally biased region" description="Low complexity" evidence="4">
    <location>
        <begin position="609"/>
        <end position="622"/>
    </location>
</feature>
<feature type="compositionally biased region" description="Low complexity" evidence="4">
    <location>
        <begin position="123"/>
        <end position="133"/>
    </location>
</feature>
<dbReference type="SMART" id="SM00471">
    <property type="entry name" value="HDc"/>
    <property type="match status" value="1"/>
</dbReference>
<dbReference type="Gene3D" id="1.10.3210.10">
    <property type="entry name" value="Hypothetical protein af1432"/>
    <property type="match status" value="1"/>
</dbReference>
<dbReference type="PANTHER" id="PTHR21262:SF31">
    <property type="entry name" value="GTP PYROPHOSPHOKINASE"/>
    <property type="match status" value="1"/>
</dbReference>
<feature type="domain" description="HD" evidence="5">
    <location>
        <begin position="399"/>
        <end position="515"/>
    </location>
</feature>
<dbReference type="Proteomes" id="UP000008141">
    <property type="component" value="Unassembled WGS sequence"/>
</dbReference>
<evidence type="ECO:0000313" key="6">
    <source>
        <dbReference type="EMBL" id="EFN51640.1"/>
    </source>
</evidence>
<evidence type="ECO:0000256" key="2">
    <source>
        <dbReference type="ARBA" id="ARBA00013251"/>
    </source>
</evidence>
<dbReference type="KEGG" id="cvr:CHLNCDRAFT_59199"/>
<dbReference type="EC" id="2.7.6.5" evidence="2"/>
<comment type="similarity">
    <text evidence="1">Belongs to the RelA/SpoT family.</text>
</comment>
<feature type="region of interest" description="Disordered" evidence="4">
    <location>
        <begin position="106"/>
        <end position="170"/>
    </location>
</feature>
<dbReference type="STRING" id="554065.E1ZRK0"/>
<dbReference type="InterPro" id="IPR043519">
    <property type="entry name" value="NT_sf"/>
</dbReference>
<dbReference type="SUPFAM" id="SSF109604">
    <property type="entry name" value="HD-domain/PDEase-like"/>
    <property type="match status" value="1"/>
</dbReference>
<dbReference type="CDD" id="cd05399">
    <property type="entry name" value="NT_Rel-Spo_like"/>
    <property type="match status" value="1"/>
</dbReference>
<dbReference type="InterPro" id="IPR007685">
    <property type="entry name" value="RelA_SpoT"/>
</dbReference>
<dbReference type="GeneID" id="17351034"/>
<proteinExistence type="inferred from homology"/>
<dbReference type="InterPro" id="IPR006674">
    <property type="entry name" value="HD_domain"/>
</dbReference>
<dbReference type="GO" id="GO:0009507">
    <property type="term" value="C:chloroplast"/>
    <property type="evidence" value="ECO:0007669"/>
    <property type="project" value="TreeGrafter"/>
</dbReference>
<keyword evidence="7" id="KW-1185">Reference proteome</keyword>
<feature type="region of interest" description="Disordered" evidence="4">
    <location>
        <begin position="609"/>
        <end position="685"/>
    </location>
</feature>
<dbReference type="GO" id="GO:0015969">
    <property type="term" value="P:guanosine tetraphosphate metabolic process"/>
    <property type="evidence" value="ECO:0007669"/>
    <property type="project" value="InterPro"/>
</dbReference>
<dbReference type="SMART" id="SM00954">
    <property type="entry name" value="RelA_SpoT"/>
    <property type="match status" value="1"/>
</dbReference>
<dbReference type="Pfam" id="PF04607">
    <property type="entry name" value="RelA_SpoT"/>
    <property type="match status" value="1"/>
</dbReference>
<name>E1ZRK0_CHLVA</name>
<dbReference type="Gene3D" id="3.30.460.10">
    <property type="entry name" value="Beta Polymerase, domain 2"/>
    <property type="match status" value="1"/>
</dbReference>
<accession>E1ZRK0</accession>
<dbReference type="OrthoDB" id="430679at2759"/>
<dbReference type="eggNOG" id="KOG1157">
    <property type="taxonomic scope" value="Eukaryota"/>
</dbReference>
<dbReference type="RefSeq" id="XP_005843742.1">
    <property type="nucleotide sequence ID" value="XM_005843680.1"/>
</dbReference>
<dbReference type="EMBL" id="GL433862">
    <property type="protein sequence ID" value="EFN51640.1"/>
    <property type="molecule type" value="Genomic_DNA"/>
</dbReference>
<evidence type="ECO:0000256" key="3">
    <source>
        <dbReference type="ARBA" id="ARBA00023134"/>
    </source>
</evidence>
<dbReference type="SUPFAM" id="SSF81301">
    <property type="entry name" value="Nucleotidyltransferase"/>
    <property type="match status" value="1"/>
</dbReference>
<dbReference type="Pfam" id="PF13328">
    <property type="entry name" value="HD_4"/>
    <property type="match status" value="1"/>
</dbReference>
<dbReference type="GO" id="GO:0008728">
    <property type="term" value="F:GTP diphosphokinase activity"/>
    <property type="evidence" value="ECO:0007669"/>
    <property type="project" value="UniProtKB-EC"/>
</dbReference>
<feature type="region of interest" description="Disordered" evidence="4">
    <location>
        <begin position="930"/>
        <end position="975"/>
    </location>
</feature>
<dbReference type="PROSITE" id="PS51831">
    <property type="entry name" value="HD"/>
    <property type="match status" value="1"/>
</dbReference>
<keyword evidence="3" id="KW-0547">Nucleotide-binding</keyword>
<feature type="compositionally biased region" description="Gly residues" evidence="4">
    <location>
        <begin position="46"/>
        <end position="59"/>
    </location>
</feature>
<feature type="compositionally biased region" description="Low complexity" evidence="4">
    <location>
        <begin position="65"/>
        <end position="86"/>
    </location>
</feature>
<feature type="compositionally biased region" description="Low complexity" evidence="4">
    <location>
        <begin position="942"/>
        <end position="958"/>
    </location>
</feature>
<evidence type="ECO:0000256" key="4">
    <source>
        <dbReference type="SAM" id="MobiDB-lite"/>
    </source>
</evidence>
<sequence length="1290" mass="133480">MTSSSVTFAAAPLAARPGPMAPLGSAGNWAGPGRAGSPLRSQSQPGIGGGGDGMQGGRLYGTPRGPLDGDGAPAAAAEADPSGSLATHARAAHGVKHVSWGDLPEAEQQPTQQLQPEAPPAPAQRQAAASGAAMRVNRLLQPRQPPGASGVWHPGAAVSPAPGGTSSSGYSRQLEAYRQALAQASGGLRGLGPCPLPSPAPSGCRVLRRPVAPRATLTHAPLTAATSGRLAAALNGSLAKWQWPAMLATAVIGWAGMPWGHLGAAAAALCPRGGPAAPAATQLMGHPAAAALGHQPAQAAWMTMASLFTLAASMGGVLYYMARTTWEGIEPFVFYQSSRAAQDPLLLHGVDISGSRFFCRPIVQQAAEFAARAHRQAPAAAGGLEPGRRGQVRKTRTPYVSHCVETALIVEGLLSPTEEDERAEAAVVAALLHDVLDDTEVEAGEVEELFGAQVASMVAKVSQLSTTNQIVRRRLRVESAQPTKEEEAQLRNMILTMVGEPLVIAIKLADRLHNMRTVFALSPEKQQAVASETRRVWCSLAERLGMFAVKSELEDLCFAVLQPAEYRALRRQLDELWGVPTIPDQAASLDACLSDEYECRVDLHLTPTSPAASAASPGSTGSDLSGATPAGPDAAAAAAAAALRERQGSHAAASTRSGSPGSSGSSRSGGGSSSSSSSGGDFDWLTPQQLEASAPAPPASQPASLSLPPAAPLHPHASPYLPFRCLPSCLASHLLCLPSHAAPPLQAKLLIDTVLPFDATTFNIAKLRSGAGALRGLEVLQACAQLLMREIGTESLASGLEVSVQGRLKSLYSTFRKMSRKAVPLSEVYDARALRVVVDDDGGRRQAEAIAACYKLLPAVHRLFRRVAGEEDDYIAQPKPSGYQSLHTAVIGPGGVPMEVQMRTSSMHSDAEYGKAAHWAYKEKPAVPAVQLPGPAAPSLPAPSSASTSSGSATTSGSVDDEDGDAGIAAGHPMLHIGPGGRLRDGVVVASEFGGRRLLCAVSQEQRAVPDARPAPAERYRALLRYVEERGYFQPSQGDMTAAMELFTLCSDGKYHRIDRFGHKLPTVVVPLTLEEEEEAASAADASSLSGSAAAAVAGAAGSEGAAGGGGAGPAPEHIRSQSSVEGEMDYMNNRIPLLRSMLEWGRELGASIAAESALAQEAAAGNDAAAIAAWTERQLAPQVQGADGAGADVMVLIWPGGRILRVPRGTTAGTVIRDLGLIQIQPAAGPTPSAAAAAAPTMGDANNALAAASPRQRPLLVNVNNRLVPEETPLADGDYVVLSRDKVKI</sequence>
<feature type="compositionally biased region" description="Low complexity" evidence="4">
    <location>
        <begin position="657"/>
        <end position="666"/>
    </location>
</feature>
<reference evidence="6 7" key="1">
    <citation type="journal article" date="2010" name="Plant Cell">
        <title>The Chlorella variabilis NC64A genome reveals adaptation to photosymbiosis, coevolution with viruses, and cryptic sex.</title>
        <authorList>
            <person name="Blanc G."/>
            <person name="Duncan G."/>
            <person name="Agarkova I."/>
            <person name="Borodovsky M."/>
            <person name="Gurnon J."/>
            <person name="Kuo A."/>
            <person name="Lindquist E."/>
            <person name="Lucas S."/>
            <person name="Pangilinan J."/>
            <person name="Polle J."/>
            <person name="Salamov A."/>
            <person name="Terry A."/>
            <person name="Yamada T."/>
            <person name="Dunigan D.D."/>
            <person name="Grigoriev I.V."/>
            <person name="Claverie J.M."/>
            <person name="Van Etten J.L."/>
        </authorList>
    </citation>
    <scope>NUCLEOTIDE SEQUENCE [LARGE SCALE GENOMIC DNA]</scope>
    <source>
        <strain evidence="6 7">NC64A</strain>
    </source>
</reference>
<evidence type="ECO:0000259" key="5">
    <source>
        <dbReference type="PROSITE" id="PS51831"/>
    </source>
</evidence>
<dbReference type="GO" id="GO:0005525">
    <property type="term" value="F:GTP binding"/>
    <property type="evidence" value="ECO:0007669"/>
    <property type="project" value="UniProtKB-KW"/>
</dbReference>
<protein>
    <recommendedName>
        <fullName evidence="2">GTP diphosphokinase</fullName>
        <ecNumber evidence="2">2.7.6.5</ecNumber>
    </recommendedName>
</protein>
<dbReference type="InterPro" id="IPR056011">
    <property type="entry name" value="DUF7589"/>
</dbReference>
<feature type="compositionally biased region" description="Low complexity" evidence="4">
    <location>
        <begin position="106"/>
        <end position="116"/>
    </location>
</feature>
<evidence type="ECO:0000256" key="1">
    <source>
        <dbReference type="ARBA" id="ARBA00007476"/>
    </source>
</evidence>
<evidence type="ECO:0000313" key="7">
    <source>
        <dbReference type="Proteomes" id="UP000008141"/>
    </source>
</evidence>
<gene>
    <name evidence="6" type="ORF">CHLNCDRAFT_59199</name>
</gene>
<feature type="region of interest" description="Disordered" evidence="4">
    <location>
        <begin position="1"/>
        <end position="87"/>
    </location>
</feature>
<organism evidence="7">
    <name type="scientific">Chlorella variabilis</name>
    <name type="common">Green alga</name>
    <dbReference type="NCBI Taxonomy" id="554065"/>
    <lineage>
        <taxon>Eukaryota</taxon>
        <taxon>Viridiplantae</taxon>
        <taxon>Chlorophyta</taxon>
        <taxon>core chlorophytes</taxon>
        <taxon>Trebouxiophyceae</taxon>
        <taxon>Chlorellales</taxon>
        <taxon>Chlorellaceae</taxon>
        <taxon>Chlorella clade</taxon>
        <taxon>Chlorella</taxon>
    </lineage>
</organism>
<dbReference type="Pfam" id="PF24500">
    <property type="entry name" value="DUF7589"/>
    <property type="match status" value="1"/>
</dbReference>